<dbReference type="AlphaFoldDB" id="A0A920CRH0"/>
<evidence type="ECO:0000259" key="3">
    <source>
        <dbReference type="PROSITE" id="PS50006"/>
    </source>
</evidence>
<keyword evidence="5" id="KW-1185">Reference proteome</keyword>
<dbReference type="Gene3D" id="2.60.200.20">
    <property type="match status" value="1"/>
</dbReference>
<dbReference type="SUPFAM" id="SSF49879">
    <property type="entry name" value="SMAD/FHA domain"/>
    <property type="match status" value="1"/>
</dbReference>
<keyword evidence="2" id="KW-0812">Transmembrane</keyword>
<gene>
    <name evidence="4" type="ORF">J34TS1_30150</name>
</gene>
<dbReference type="CDD" id="cd00060">
    <property type="entry name" value="FHA"/>
    <property type="match status" value="1"/>
</dbReference>
<proteinExistence type="predicted"/>
<evidence type="ECO:0000256" key="2">
    <source>
        <dbReference type="SAM" id="Phobius"/>
    </source>
</evidence>
<dbReference type="RefSeq" id="WP_212978934.1">
    <property type="nucleotide sequence ID" value="NZ_AP025343.1"/>
</dbReference>
<accession>A0A920CRH0</accession>
<feature type="transmembrane region" description="Helical" evidence="2">
    <location>
        <begin position="383"/>
        <end position="401"/>
    </location>
</feature>
<evidence type="ECO:0000313" key="5">
    <source>
        <dbReference type="Proteomes" id="UP000682811"/>
    </source>
</evidence>
<dbReference type="InterPro" id="IPR008984">
    <property type="entry name" value="SMAD_FHA_dom_sf"/>
</dbReference>
<feature type="region of interest" description="Disordered" evidence="1">
    <location>
        <begin position="480"/>
        <end position="516"/>
    </location>
</feature>
<feature type="region of interest" description="Disordered" evidence="1">
    <location>
        <begin position="265"/>
        <end position="348"/>
    </location>
</feature>
<dbReference type="SMART" id="SM00240">
    <property type="entry name" value="FHA"/>
    <property type="match status" value="1"/>
</dbReference>
<keyword evidence="2" id="KW-1133">Transmembrane helix</keyword>
<organism evidence="4 5">
    <name type="scientific">Paenibacillus azoreducens</name>
    <dbReference type="NCBI Taxonomy" id="116718"/>
    <lineage>
        <taxon>Bacteria</taxon>
        <taxon>Bacillati</taxon>
        <taxon>Bacillota</taxon>
        <taxon>Bacilli</taxon>
        <taxon>Bacillales</taxon>
        <taxon>Paenibacillaceae</taxon>
        <taxon>Paenibacillus</taxon>
    </lineage>
</organism>
<dbReference type="InterPro" id="IPR045962">
    <property type="entry name" value="DUF6382"/>
</dbReference>
<dbReference type="Proteomes" id="UP000682811">
    <property type="component" value="Unassembled WGS sequence"/>
</dbReference>
<feature type="transmembrane region" description="Helical" evidence="2">
    <location>
        <begin position="407"/>
        <end position="428"/>
    </location>
</feature>
<evidence type="ECO:0000256" key="1">
    <source>
        <dbReference type="SAM" id="MobiDB-lite"/>
    </source>
</evidence>
<feature type="compositionally biased region" description="Polar residues" evidence="1">
    <location>
        <begin position="325"/>
        <end position="340"/>
    </location>
</feature>
<sequence>MLGLTRDFIQQGGTFMVLSDGAGIRSEELSKVEVSMISASKIPHLLPLYIKEVDLQVTLRYAITDKRMLSHMLKSEKINMTEYYGLLLQVAEALEESGKYMLEPAKYSLDENYMFVDGSLQAGTLYLTYIPLERAEGAAVNERLKELVTRFMASVTELSGGGVQQLLQYTSSEAFTLGGFRKLLLRLLSGEDNVLGESVWSGKPAQAAASERSGRAAHASFPGQYGEAAHASSLHGGAAYATLPDRKGGTVHAQISDPSRLQLHVPTANRDGRAAGAARADSYADGRCGEPGQPRPEWFGTSKGRSEPTGSGLQADHASDRATFHGQSAAVSDDTPISKQNRGRDGEQSAFDFFRSRDGFLGRSEESKSDEEAEAQSASSRKIYVALGCLLAAALVWRMAYMPAPSSGKMMLCLLLTIILAVVAGMAWKGKLFASKRGDISSASFDELPDFGSIELSSEGKRNQKRSRFEVEQLTGFFRGGWKKGKRPEDEENDPEPEWKWKFPPAESERKGMSSSVSSVAAVPEPENALAAVLNQRMWEHLGISDTAGEEMDGRDYYGQLGMKTEMLKPGKGGATVLLSDTNSDGPRSVPTFSSPVCYLLREGEGGERAERIELRQQHFVIGRSEEVSQYVETSIGASRAHVELSRSEDGKYVIKDLGSKNGTRLGGEAMVPYKEYPIHDGDTFVIVNGRYTFRSA</sequence>
<evidence type="ECO:0000313" key="4">
    <source>
        <dbReference type="EMBL" id="GIO48250.1"/>
    </source>
</evidence>
<feature type="compositionally biased region" description="Basic and acidic residues" evidence="1">
    <location>
        <begin position="497"/>
        <end position="512"/>
    </location>
</feature>
<feature type="domain" description="FHA" evidence="3">
    <location>
        <begin position="620"/>
        <end position="671"/>
    </location>
</feature>
<keyword evidence="2" id="KW-0472">Membrane</keyword>
<dbReference type="PROSITE" id="PS50006">
    <property type="entry name" value="FHA_DOMAIN"/>
    <property type="match status" value="1"/>
</dbReference>
<reference evidence="4 5" key="1">
    <citation type="submission" date="2021-03" db="EMBL/GenBank/DDBJ databases">
        <title>Antimicrobial resistance genes in bacteria isolated from Japanese honey, and their potential for conferring macrolide and lincosamide resistance in the American foulbrood pathogen Paenibacillus larvae.</title>
        <authorList>
            <person name="Okamoto M."/>
            <person name="Kumagai M."/>
            <person name="Kanamori H."/>
            <person name="Takamatsu D."/>
        </authorList>
    </citation>
    <scope>NUCLEOTIDE SEQUENCE [LARGE SCALE GENOMIC DNA]</scope>
    <source>
        <strain evidence="4 5">J34TS1</strain>
    </source>
</reference>
<dbReference type="Pfam" id="PF00498">
    <property type="entry name" value="FHA"/>
    <property type="match status" value="1"/>
</dbReference>
<dbReference type="Pfam" id="PF19909">
    <property type="entry name" value="DUF6382"/>
    <property type="match status" value="1"/>
</dbReference>
<dbReference type="InterPro" id="IPR000253">
    <property type="entry name" value="FHA_dom"/>
</dbReference>
<name>A0A920CRH0_9BACL</name>
<dbReference type="EMBL" id="BORT01000012">
    <property type="protein sequence ID" value="GIO48250.1"/>
    <property type="molecule type" value="Genomic_DNA"/>
</dbReference>
<comment type="caution">
    <text evidence="4">The sequence shown here is derived from an EMBL/GenBank/DDBJ whole genome shotgun (WGS) entry which is preliminary data.</text>
</comment>
<protein>
    <recommendedName>
        <fullName evidence="3">FHA domain-containing protein</fullName>
    </recommendedName>
</protein>